<organism evidence="3 4">
    <name type="scientific">Natronoglomus mannanivorans</name>
    <dbReference type="NCBI Taxonomy" id="2979990"/>
    <lineage>
        <taxon>Archaea</taxon>
        <taxon>Methanobacteriati</taxon>
        <taxon>Methanobacteriota</taxon>
        <taxon>Stenosarchaea group</taxon>
        <taxon>Halobacteria</taxon>
        <taxon>Halobacteriales</taxon>
        <taxon>Natrialbaceae</taxon>
        <taxon>Natronoglomus</taxon>
    </lineage>
</organism>
<dbReference type="InterPro" id="IPR006016">
    <property type="entry name" value="UspA"/>
</dbReference>
<reference evidence="3" key="1">
    <citation type="submission" date="2022-09" db="EMBL/GenBank/DDBJ databases">
        <title>Enrichment on poylsaccharides allowed isolation of novel metabolic and taxonomic groups of Haloarchaea.</title>
        <authorList>
            <person name="Sorokin D.Y."/>
            <person name="Elcheninov A.G."/>
            <person name="Khizhniak T.V."/>
            <person name="Kolganova T.V."/>
            <person name="Kublanov I.V."/>
        </authorList>
    </citation>
    <scope>NUCLEOTIDE SEQUENCE</scope>
    <source>
        <strain evidence="3">AArc-xg1-1</strain>
    </source>
</reference>
<dbReference type="CDD" id="cd00293">
    <property type="entry name" value="USP-like"/>
    <property type="match status" value="1"/>
</dbReference>
<dbReference type="Pfam" id="PF00582">
    <property type="entry name" value="Usp"/>
    <property type="match status" value="1"/>
</dbReference>
<evidence type="ECO:0000256" key="1">
    <source>
        <dbReference type="ARBA" id="ARBA00008791"/>
    </source>
</evidence>
<dbReference type="SUPFAM" id="SSF52402">
    <property type="entry name" value="Adenine nucleotide alpha hydrolases-like"/>
    <property type="match status" value="1"/>
</dbReference>
<protein>
    <submittedName>
        <fullName evidence="3">Universal stress protein</fullName>
    </submittedName>
</protein>
<dbReference type="PANTHER" id="PTHR46268:SF6">
    <property type="entry name" value="UNIVERSAL STRESS PROTEIN UP12"/>
    <property type="match status" value="1"/>
</dbReference>
<dbReference type="InterPro" id="IPR014729">
    <property type="entry name" value="Rossmann-like_a/b/a_fold"/>
</dbReference>
<comment type="caution">
    <text evidence="3">The sequence shown here is derived from an EMBL/GenBank/DDBJ whole genome shotgun (WGS) entry which is preliminary data.</text>
</comment>
<dbReference type="PRINTS" id="PR01438">
    <property type="entry name" value="UNVRSLSTRESS"/>
</dbReference>
<accession>A0AAP2YYK1</accession>
<dbReference type="PANTHER" id="PTHR46268">
    <property type="entry name" value="STRESS RESPONSE PROTEIN NHAX"/>
    <property type="match status" value="1"/>
</dbReference>
<dbReference type="Proteomes" id="UP001321018">
    <property type="component" value="Unassembled WGS sequence"/>
</dbReference>
<dbReference type="Gene3D" id="3.40.50.620">
    <property type="entry name" value="HUPs"/>
    <property type="match status" value="1"/>
</dbReference>
<evidence type="ECO:0000313" key="3">
    <source>
        <dbReference type="EMBL" id="MCU4741408.1"/>
    </source>
</evidence>
<dbReference type="RefSeq" id="WP_338003247.1">
    <property type="nucleotide sequence ID" value="NZ_JAOPKA010000004.1"/>
</dbReference>
<comment type="similarity">
    <text evidence="1">Belongs to the universal stress protein A family.</text>
</comment>
<name>A0AAP2YYK1_9EURY</name>
<dbReference type="AlphaFoldDB" id="A0AAP2YYK1"/>
<evidence type="ECO:0000259" key="2">
    <source>
        <dbReference type="Pfam" id="PF00582"/>
    </source>
</evidence>
<sequence length="152" mass="15974">MYDSVLVATDGSEASAVAVDHGIELAARLEVPLYGLAVVETRTEYDNAIVDPDEVETRLRADADAALESVESTAQKANVAVETALRTGVPHEEILSYVEDQGIDLVVVGSQGRSAFRRVLLGSTADALVRLSPVPVLVVGDDGIVDGRAGDE</sequence>
<evidence type="ECO:0000313" key="4">
    <source>
        <dbReference type="Proteomes" id="UP001321018"/>
    </source>
</evidence>
<dbReference type="InterPro" id="IPR006015">
    <property type="entry name" value="Universal_stress_UspA"/>
</dbReference>
<dbReference type="EMBL" id="JAOPKA010000004">
    <property type="protein sequence ID" value="MCU4741408.1"/>
    <property type="molecule type" value="Genomic_DNA"/>
</dbReference>
<proteinExistence type="inferred from homology"/>
<dbReference type="PIRSF" id="PIRSF006276">
    <property type="entry name" value="UspA"/>
    <property type="match status" value="1"/>
</dbReference>
<feature type="domain" description="UspA" evidence="2">
    <location>
        <begin position="1"/>
        <end position="139"/>
    </location>
</feature>
<gene>
    <name evidence="3" type="ORF">OB960_08330</name>
</gene>